<reference evidence="2" key="1">
    <citation type="submission" date="2021-12" db="EMBL/GenBank/DDBJ databases">
        <authorList>
            <person name="Zaccaron A."/>
            <person name="Stergiopoulos I."/>
        </authorList>
    </citation>
    <scope>NUCLEOTIDE SEQUENCE</scope>
    <source>
        <strain evidence="2">Race5_Kim</strain>
    </source>
</reference>
<sequence length="377" mass="42724">MPGTFAAALSAEMRRTLKHEIDTLSDAAMIDFKQNDRESYNDFMDLVNSLLAFENEHGSKIYDDSFDEHFVVTPMHSPRETIYKVQYNGRPLSAMFDSMKEANADTLVKSARRAHFAPTATTFSFDSPAEFPHRPESEYRSDGTFTRDPTWKHFYRPGRWSSDWENAPTPELSPTCSPVSDADTTPRTKELMVTLDARWDAAIVNAKQNRGEDVTWPMHDTETPLRYREAAQHAAARKARHEIKETSNPFMDFIDSLPDPADNETFNDSAAPTWSFDALDDDSTLVTDQTDEEHSSQASTTSTNTSYETRDTPKRDRPVNDLTFQKSFLALDDDLADGMGHLDITDAVRLDAVHAGVEVVEAPRRMLRRVGKREALR</sequence>
<evidence type="ECO:0000256" key="1">
    <source>
        <dbReference type="SAM" id="MobiDB-lite"/>
    </source>
</evidence>
<evidence type="ECO:0000313" key="3">
    <source>
        <dbReference type="Proteomes" id="UP000756132"/>
    </source>
</evidence>
<name>A0A9Q8USH9_PASFU</name>
<dbReference type="AlphaFoldDB" id="A0A9Q8USH9"/>
<keyword evidence="3" id="KW-1185">Reference proteome</keyword>
<protein>
    <submittedName>
        <fullName evidence="2">Uncharacterized protein</fullName>
    </submittedName>
</protein>
<dbReference type="Proteomes" id="UP000756132">
    <property type="component" value="Chromosome 8"/>
</dbReference>
<dbReference type="RefSeq" id="XP_047765167.1">
    <property type="nucleotide sequence ID" value="XM_047910352.1"/>
</dbReference>
<dbReference type="KEGG" id="ffu:CLAFUR5_11204"/>
<dbReference type="OrthoDB" id="10669601at2759"/>
<dbReference type="GeneID" id="71991082"/>
<accession>A0A9Q8USH9</accession>
<gene>
    <name evidence="2" type="ORF">CLAFUR5_11204</name>
</gene>
<feature type="region of interest" description="Disordered" evidence="1">
    <location>
        <begin position="250"/>
        <end position="273"/>
    </location>
</feature>
<proteinExistence type="predicted"/>
<feature type="compositionally biased region" description="Low complexity" evidence="1">
    <location>
        <begin position="296"/>
        <end position="306"/>
    </location>
</feature>
<organism evidence="2 3">
    <name type="scientific">Passalora fulva</name>
    <name type="common">Tomato leaf mold</name>
    <name type="synonym">Cladosporium fulvum</name>
    <dbReference type="NCBI Taxonomy" id="5499"/>
    <lineage>
        <taxon>Eukaryota</taxon>
        <taxon>Fungi</taxon>
        <taxon>Dikarya</taxon>
        <taxon>Ascomycota</taxon>
        <taxon>Pezizomycotina</taxon>
        <taxon>Dothideomycetes</taxon>
        <taxon>Dothideomycetidae</taxon>
        <taxon>Mycosphaerellales</taxon>
        <taxon>Mycosphaerellaceae</taxon>
        <taxon>Fulvia</taxon>
    </lineage>
</organism>
<evidence type="ECO:0000313" key="2">
    <source>
        <dbReference type="EMBL" id="UJO20801.1"/>
    </source>
</evidence>
<feature type="compositionally biased region" description="Basic and acidic residues" evidence="1">
    <location>
        <begin position="308"/>
        <end position="319"/>
    </location>
</feature>
<reference evidence="2" key="2">
    <citation type="journal article" date="2022" name="Microb. Genom.">
        <title>A chromosome-scale genome assembly of the tomato pathogen Cladosporium fulvum reveals a compartmentalized genome architecture and the presence of a dispensable chromosome.</title>
        <authorList>
            <person name="Zaccaron A.Z."/>
            <person name="Chen L.H."/>
            <person name="Samaras A."/>
            <person name="Stergiopoulos I."/>
        </authorList>
    </citation>
    <scope>NUCLEOTIDE SEQUENCE</scope>
    <source>
        <strain evidence="2">Race5_Kim</strain>
    </source>
</reference>
<dbReference type="EMBL" id="CP090170">
    <property type="protein sequence ID" value="UJO20801.1"/>
    <property type="molecule type" value="Genomic_DNA"/>
</dbReference>
<feature type="region of interest" description="Disordered" evidence="1">
    <location>
        <begin position="285"/>
        <end position="319"/>
    </location>
</feature>